<evidence type="ECO:0000313" key="4">
    <source>
        <dbReference type="Proteomes" id="UP000009168"/>
    </source>
</evidence>
<dbReference type="InParanoid" id="W7XF07"/>
<evidence type="ECO:0000256" key="1">
    <source>
        <dbReference type="SAM" id="MobiDB-lite"/>
    </source>
</evidence>
<dbReference type="EMBL" id="GG662299">
    <property type="protein sequence ID" value="EWS71334.1"/>
    <property type="molecule type" value="Genomic_DNA"/>
</dbReference>
<proteinExistence type="predicted"/>
<dbReference type="InterPro" id="IPR055247">
    <property type="entry name" value="InsJ-like_HTH"/>
</dbReference>
<dbReference type="GeneID" id="24438476"/>
<dbReference type="OrthoDB" id="311540at2759"/>
<dbReference type="KEGG" id="tet:TTHERM_000332209"/>
<protein>
    <submittedName>
        <fullName evidence="3">FAD-binding domain protein</fullName>
    </submittedName>
</protein>
<dbReference type="RefSeq" id="XP_012656152.1">
    <property type="nucleotide sequence ID" value="XM_012800698.1"/>
</dbReference>
<reference evidence="4" key="1">
    <citation type="journal article" date="2006" name="PLoS Biol.">
        <title>Macronuclear genome sequence of the ciliate Tetrahymena thermophila, a model eukaryote.</title>
        <authorList>
            <person name="Eisen J.A."/>
            <person name="Coyne R.S."/>
            <person name="Wu M."/>
            <person name="Wu D."/>
            <person name="Thiagarajan M."/>
            <person name="Wortman J.R."/>
            <person name="Badger J.H."/>
            <person name="Ren Q."/>
            <person name="Amedeo P."/>
            <person name="Jones K.M."/>
            <person name="Tallon L.J."/>
            <person name="Delcher A.L."/>
            <person name="Salzberg S.L."/>
            <person name="Silva J.C."/>
            <person name="Haas B.J."/>
            <person name="Majoros W.H."/>
            <person name="Farzad M."/>
            <person name="Carlton J.M."/>
            <person name="Smith R.K. Jr."/>
            <person name="Garg J."/>
            <person name="Pearlman R.E."/>
            <person name="Karrer K.M."/>
            <person name="Sun L."/>
            <person name="Manning G."/>
            <person name="Elde N.C."/>
            <person name="Turkewitz A.P."/>
            <person name="Asai D.J."/>
            <person name="Wilkes D.E."/>
            <person name="Wang Y."/>
            <person name="Cai H."/>
            <person name="Collins K."/>
            <person name="Stewart B.A."/>
            <person name="Lee S.R."/>
            <person name="Wilamowska K."/>
            <person name="Weinberg Z."/>
            <person name="Ruzzo W.L."/>
            <person name="Wloga D."/>
            <person name="Gaertig J."/>
            <person name="Frankel J."/>
            <person name="Tsao C.-C."/>
            <person name="Gorovsky M.A."/>
            <person name="Keeling P.J."/>
            <person name="Waller R.F."/>
            <person name="Patron N.J."/>
            <person name="Cherry J.M."/>
            <person name="Stover N.A."/>
            <person name="Krieger C.J."/>
            <person name="del Toro C."/>
            <person name="Ryder H.F."/>
            <person name="Williamson S.C."/>
            <person name="Barbeau R.A."/>
            <person name="Hamilton E.P."/>
            <person name="Orias E."/>
        </authorList>
    </citation>
    <scope>NUCLEOTIDE SEQUENCE [LARGE SCALE GENOMIC DNA]</scope>
    <source>
        <strain evidence="4">SB210</strain>
    </source>
</reference>
<accession>W7XF07</accession>
<feature type="domain" description="Insertion element IS150 protein InsJ-like helix-turn-helix" evidence="2">
    <location>
        <begin position="61"/>
        <end position="113"/>
    </location>
</feature>
<feature type="region of interest" description="Disordered" evidence="1">
    <location>
        <begin position="1"/>
        <end position="54"/>
    </location>
</feature>
<evidence type="ECO:0000259" key="2">
    <source>
        <dbReference type="Pfam" id="PF13518"/>
    </source>
</evidence>
<gene>
    <name evidence="3" type="ORF">TTHERM_000332209</name>
</gene>
<keyword evidence="4" id="KW-1185">Reference proteome</keyword>
<feature type="compositionally biased region" description="Polar residues" evidence="1">
    <location>
        <begin position="1"/>
        <end position="14"/>
    </location>
</feature>
<feature type="compositionally biased region" description="Basic residues" evidence="1">
    <location>
        <begin position="103"/>
        <end position="114"/>
    </location>
</feature>
<dbReference type="AlphaFoldDB" id="W7XF07"/>
<organism evidence="3 4">
    <name type="scientific">Tetrahymena thermophila (strain SB210)</name>
    <dbReference type="NCBI Taxonomy" id="312017"/>
    <lineage>
        <taxon>Eukaryota</taxon>
        <taxon>Sar</taxon>
        <taxon>Alveolata</taxon>
        <taxon>Ciliophora</taxon>
        <taxon>Intramacronucleata</taxon>
        <taxon>Oligohymenophorea</taxon>
        <taxon>Hymenostomatida</taxon>
        <taxon>Tetrahymenina</taxon>
        <taxon>Tetrahymenidae</taxon>
        <taxon>Tetrahymena</taxon>
    </lineage>
</organism>
<name>W7XF07_TETTS</name>
<evidence type="ECO:0000313" key="3">
    <source>
        <dbReference type="EMBL" id="EWS71334.1"/>
    </source>
</evidence>
<sequence length="269" mass="30598">MSQNNENSFSNQMDQENDLDSQSLSSENDGGSNNNGGGDDESQENLGSQKKKYSVISQEVREKFIQRVISREVTIKEAAREFGIKFSTSKAILQTFKREGRIGKKKTRQRKPKTNKGNGYANDSGDSGCIHNNSPSKNPDNPQNFDQELRQIIEEMQGIINKNSVAYNTTQLDSPFNQGQQHSPRNLRFNGNKIQQMAIQTFQNPFTQIQHTPTLKAEEDEERNEPSGDIQKIKAQLKSLTAEKLKDCCQNNPRIYSQEQNDFNYTAYF</sequence>
<feature type="compositionally biased region" description="Polar residues" evidence="1">
    <location>
        <begin position="130"/>
        <end position="143"/>
    </location>
</feature>
<feature type="region of interest" description="Disordered" evidence="1">
    <location>
        <begin position="97"/>
        <end position="143"/>
    </location>
</feature>
<feature type="compositionally biased region" description="Low complexity" evidence="1">
    <location>
        <begin position="23"/>
        <end position="32"/>
    </location>
</feature>
<dbReference type="Pfam" id="PF13518">
    <property type="entry name" value="HTH_28"/>
    <property type="match status" value="1"/>
</dbReference>
<dbReference type="Proteomes" id="UP000009168">
    <property type="component" value="Unassembled WGS sequence"/>
</dbReference>